<keyword evidence="2" id="KW-1185">Reference proteome</keyword>
<dbReference type="EMBL" id="JBHUHV010000008">
    <property type="protein sequence ID" value="MFD2065718.1"/>
    <property type="molecule type" value="Genomic_DNA"/>
</dbReference>
<dbReference type="Proteomes" id="UP001597369">
    <property type="component" value="Unassembled WGS sequence"/>
</dbReference>
<dbReference type="SUPFAM" id="SSF53756">
    <property type="entry name" value="UDP-Glycosyltransferase/glycogen phosphorylase"/>
    <property type="match status" value="1"/>
</dbReference>
<evidence type="ECO:0000313" key="2">
    <source>
        <dbReference type="Proteomes" id="UP001597369"/>
    </source>
</evidence>
<dbReference type="InterPro" id="IPR043148">
    <property type="entry name" value="TagF_C"/>
</dbReference>
<dbReference type="RefSeq" id="WP_229961911.1">
    <property type="nucleotide sequence ID" value="NZ_JAJJWI010000016.1"/>
</dbReference>
<protein>
    <recommendedName>
        <fullName evidence="3">Surface carbohydrate biosynthesis protein</fullName>
    </recommendedName>
</protein>
<accession>A0ABW4WSL1</accession>
<sequence>MNKWYKLYSNILYLHFSDGFYKLPESAKNAVSPTKGWMRLLRMAGYTVVRLLGNLLKSEERPEELKGKVWLYVLSQNNYDSLKFIQEAIPEAILVAGQRKEIGSYNGVVNRISLRSKILYYYKFFPLLFNFLRRKPQSTRRFFDLIYDAVGFYEVYLKKLQQYKPACIIFANDHNADARAMLLAANASGIKTAYIQHSSVSTLFPPLQFDLNLLEGQDSLDKYKACGPVAGEVKLVGMPKADDYVKYRNSNTTIKSIGIGCNLMDLTEEIKELVQSLLFSLPDVTIVLRPHPRDKRDFSFIKDIAPSHIIFSDSNKESAFKFLQRIDVQISGNSGIHLEAVLLNVWSIYINLNPSENLYDYYGFISNNLVDAVTDREGLINLLRKKLNSKPDVYLKAQYYNATVGTQYDGSSSKLALKYLADFIYQYIKK</sequence>
<reference evidence="2" key="1">
    <citation type="journal article" date="2019" name="Int. J. Syst. Evol. Microbiol.">
        <title>The Global Catalogue of Microorganisms (GCM) 10K type strain sequencing project: providing services to taxonomists for standard genome sequencing and annotation.</title>
        <authorList>
            <consortium name="The Broad Institute Genomics Platform"/>
            <consortium name="The Broad Institute Genome Sequencing Center for Infectious Disease"/>
            <person name="Wu L."/>
            <person name="Ma J."/>
        </authorList>
    </citation>
    <scope>NUCLEOTIDE SEQUENCE [LARGE SCALE GENOMIC DNA]</scope>
    <source>
        <strain evidence="2">JCM 16545</strain>
    </source>
</reference>
<evidence type="ECO:0008006" key="3">
    <source>
        <dbReference type="Google" id="ProtNLM"/>
    </source>
</evidence>
<comment type="caution">
    <text evidence="1">The sequence shown here is derived from an EMBL/GenBank/DDBJ whole genome shotgun (WGS) entry which is preliminary data.</text>
</comment>
<gene>
    <name evidence="1" type="ORF">ACFSKU_02400</name>
</gene>
<name>A0ABW4WSL1_9BACT</name>
<organism evidence="1 2">
    <name type="scientific">Pontibacter silvestris</name>
    <dbReference type="NCBI Taxonomy" id="2305183"/>
    <lineage>
        <taxon>Bacteria</taxon>
        <taxon>Pseudomonadati</taxon>
        <taxon>Bacteroidota</taxon>
        <taxon>Cytophagia</taxon>
        <taxon>Cytophagales</taxon>
        <taxon>Hymenobacteraceae</taxon>
        <taxon>Pontibacter</taxon>
    </lineage>
</organism>
<evidence type="ECO:0000313" key="1">
    <source>
        <dbReference type="EMBL" id="MFD2065718.1"/>
    </source>
</evidence>
<proteinExistence type="predicted"/>
<dbReference type="Gene3D" id="3.40.50.12580">
    <property type="match status" value="1"/>
</dbReference>